<feature type="transmembrane region" description="Helical" evidence="1">
    <location>
        <begin position="57"/>
        <end position="77"/>
    </location>
</feature>
<evidence type="ECO:0000256" key="1">
    <source>
        <dbReference type="SAM" id="Phobius"/>
    </source>
</evidence>
<name>A0ABP8HEN8_9BACT</name>
<feature type="transmembrane region" description="Helical" evidence="1">
    <location>
        <begin position="83"/>
        <end position="101"/>
    </location>
</feature>
<accession>A0ABP8HEN8</accession>
<feature type="transmembrane region" description="Helical" evidence="1">
    <location>
        <begin position="121"/>
        <end position="140"/>
    </location>
</feature>
<evidence type="ECO:0000313" key="3">
    <source>
        <dbReference type="Proteomes" id="UP001501725"/>
    </source>
</evidence>
<gene>
    <name evidence="2" type="ORF">GCM10023184_34680</name>
</gene>
<reference evidence="3" key="1">
    <citation type="journal article" date="2019" name="Int. J. Syst. Evol. Microbiol.">
        <title>The Global Catalogue of Microorganisms (GCM) 10K type strain sequencing project: providing services to taxonomists for standard genome sequencing and annotation.</title>
        <authorList>
            <consortium name="The Broad Institute Genomics Platform"/>
            <consortium name="The Broad Institute Genome Sequencing Center for Infectious Disease"/>
            <person name="Wu L."/>
            <person name="Ma J."/>
        </authorList>
    </citation>
    <scope>NUCLEOTIDE SEQUENCE [LARGE SCALE GENOMIC DNA]</scope>
    <source>
        <strain evidence="3">JCM 17919</strain>
    </source>
</reference>
<protein>
    <recommendedName>
        <fullName evidence="4">O-antigen ligase domain-containing protein</fullName>
    </recommendedName>
</protein>
<organism evidence="2 3">
    <name type="scientific">Flaviaesturariibacter amylovorans</name>
    <dbReference type="NCBI Taxonomy" id="1084520"/>
    <lineage>
        <taxon>Bacteria</taxon>
        <taxon>Pseudomonadati</taxon>
        <taxon>Bacteroidota</taxon>
        <taxon>Chitinophagia</taxon>
        <taxon>Chitinophagales</taxon>
        <taxon>Chitinophagaceae</taxon>
        <taxon>Flaviaestuariibacter</taxon>
    </lineage>
</organism>
<sequence>MHPPAAAWRAQLNKIDPLLLLFLILLLNVKLVVKLLALALVCLLRPHFRFGFREGRLPLFYPAIIGLAVIGALVNGSFGAPNYGYAFATGIAFWGAALLAIHQLKGFTERNSDARLHRTLLVFFVLNALVSWGTLAGIILETGALNPYRYQGDFQKYFINTGDHIRGLSFDTSTTNAAINAAAVLYFYGRRHWWPMALCLGTLLLAGSNLVNAALLGCFVFLFCFRSDRTQKSILAGCCLPMIVFWARVSPQNNDYIGKILSGTLGVSRPHAPAAKPVPIWERPDSSLTSDERRQKRARLYLDSLGSGILQELRTAPPAPAVSATLAAVAEKPALPEANIHTAPYQHKDDTSTERRQWMQFAATALPAATAAAPAPSRLPGKLRALQQTASHLAAHPALLLFGAGTGRWSSKLAFRATGLRIAGAYPQRLTYIDPAFREGHLALHLSYFTRSEYLHSVIHTPNSVYDQLAGEYGLPGVAAFLLLYAGFFLRKWRRLTYGLSLLLLASVLIGTDYWFEQLSLLPLLELLLFLDLKTTAHDAA</sequence>
<feature type="transmembrane region" description="Helical" evidence="1">
    <location>
        <begin position="193"/>
        <end position="225"/>
    </location>
</feature>
<feature type="transmembrane region" description="Helical" evidence="1">
    <location>
        <begin position="497"/>
        <end position="516"/>
    </location>
</feature>
<feature type="transmembrane region" description="Helical" evidence="1">
    <location>
        <begin position="20"/>
        <end position="45"/>
    </location>
</feature>
<comment type="caution">
    <text evidence="2">The sequence shown here is derived from an EMBL/GenBank/DDBJ whole genome shotgun (WGS) entry which is preliminary data.</text>
</comment>
<proteinExistence type="predicted"/>
<keyword evidence="3" id="KW-1185">Reference proteome</keyword>
<evidence type="ECO:0008006" key="4">
    <source>
        <dbReference type="Google" id="ProtNLM"/>
    </source>
</evidence>
<keyword evidence="1" id="KW-0812">Transmembrane</keyword>
<dbReference type="Proteomes" id="UP001501725">
    <property type="component" value="Unassembled WGS sequence"/>
</dbReference>
<evidence type="ECO:0000313" key="2">
    <source>
        <dbReference type="EMBL" id="GAA4338323.1"/>
    </source>
</evidence>
<keyword evidence="1" id="KW-1133">Transmembrane helix</keyword>
<keyword evidence="1" id="KW-0472">Membrane</keyword>
<dbReference type="RefSeq" id="WP_345257063.1">
    <property type="nucleotide sequence ID" value="NZ_BAABGY010000011.1"/>
</dbReference>
<dbReference type="EMBL" id="BAABGY010000011">
    <property type="protein sequence ID" value="GAA4338323.1"/>
    <property type="molecule type" value="Genomic_DNA"/>
</dbReference>
<feature type="transmembrane region" description="Helical" evidence="1">
    <location>
        <begin position="473"/>
        <end position="490"/>
    </location>
</feature>